<comment type="caution">
    <text evidence="2">The sequence shown here is derived from an EMBL/GenBank/DDBJ whole genome shotgun (WGS) entry which is preliminary data.</text>
</comment>
<feature type="compositionally biased region" description="Basic and acidic residues" evidence="1">
    <location>
        <begin position="116"/>
        <end position="147"/>
    </location>
</feature>
<sequence>MVEGVETAYGPSSEHAAAVPIELMERVRNLDEGLVLKVNIYSTVSIAYSNRTDTEQDAIGVEVFTNAVGDTQFVQKLLDHRPHTLVQAYDIARSHEATKRPAAYVTSFMHPGAHSMIERRPPAADQREDQTGKSRDRHNISNSHLEV</sequence>
<evidence type="ECO:0000313" key="2">
    <source>
        <dbReference type="EMBL" id="KAF0021468.1"/>
    </source>
</evidence>
<proteinExistence type="predicted"/>
<evidence type="ECO:0000256" key="1">
    <source>
        <dbReference type="SAM" id="MobiDB-lite"/>
    </source>
</evidence>
<feature type="region of interest" description="Disordered" evidence="1">
    <location>
        <begin position="115"/>
        <end position="147"/>
    </location>
</feature>
<dbReference type="EMBL" id="VEVO01007190">
    <property type="protein sequence ID" value="KAF0021468.1"/>
    <property type="molecule type" value="Genomic_DNA"/>
</dbReference>
<gene>
    <name evidence="2" type="ORF">F2P81_026279</name>
</gene>
<dbReference type="AlphaFoldDB" id="A0A6A4RMU4"/>
<protein>
    <submittedName>
        <fullName evidence="2">Uncharacterized protein</fullName>
    </submittedName>
</protein>
<accession>A0A6A4RMU4</accession>
<reference evidence="2 3" key="1">
    <citation type="submission" date="2019-06" db="EMBL/GenBank/DDBJ databases">
        <title>Draft genomes of female and male turbot (Scophthalmus maximus).</title>
        <authorList>
            <person name="Xu H."/>
            <person name="Xu X.-W."/>
            <person name="Shao C."/>
            <person name="Chen S."/>
        </authorList>
    </citation>
    <scope>NUCLEOTIDE SEQUENCE [LARGE SCALE GENOMIC DNA]</scope>
    <source>
        <strain evidence="2">Ysfricsl-2016a</strain>
        <tissue evidence="2">Blood</tissue>
    </source>
</reference>
<name>A0A6A4RMU4_SCOMX</name>
<dbReference type="Proteomes" id="UP000438429">
    <property type="component" value="Unassembled WGS sequence"/>
</dbReference>
<organism evidence="2 3">
    <name type="scientific">Scophthalmus maximus</name>
    <name type="common">Turbot</name>
    <name type="synonym">Psetta maxima</name>
    <dbReference type="NCBI Taxonomy" id="52904"/>
    <lineage>
        <taxon>Eukaryota</taxon>
        <taxon>Metazoa</taxon>
        <taxon>Chordata</taxon>
        <taxon>Craniata</taxon>
        <taxon>Vertebrata</taxon>
        <taxon>Euteleostomi</taxon>
        <taxon>Actinopterygii</taxon>
        <taxon>Neopterygii</taxon>
        <taxon>Teleostei</taxon>
        <taxon>Neoteleostei</taxon>
        <taxon>Acanthomorphata</taxon>
        <taxon>Carangaria</taxon>
        <taxon>Pleuronectiformes</taxon>
        <taxon>Pleuronectoidei</taxon>
        <taxon>Scophthalmidae</taxon>
        <taxon>Scophthalmus</taxon>
    </lineage>
</organism>
<evidence type="ECO:0000313" key="3">
    <source>
        <dbReference type="Proteomes" id="UP000438429"/>
    </source>
</evidence>